<reference evidence="1" key="1">
    <citation type="submission" date="2014-12" db="EMBL/GenBank/DDBJ databases">
        <title>Insight into the proteome of Arion vulgaris.</title>
        <authorList>
            <person name="Aradska J."/>
            <person name="Bulat T."/>
            <person name="Smidak R."/>
            <person name="Sarate P."/>
            <person name="Gangsoo J."/>
            <person name="Sialana F."/>
            <person name="Bilban M."/>
            <person name="Lubec G."/>
        </authorList>
    </citation>
    <scope>NUCLEOTIDE SEQUENCE</scope>
    <source>
        <tissue evidence="1">Skin</tissue>
    </source>
</reference>
<gene>
    <name evidence="1" type="primary">ORF56645</name>
</gene>
<feature type="non-terminal residue" evidence="1">
    <location>
        <position position="68"/>
    </location>
</feature>
<organism evidence="1">
    <name type="scientific">Arion vulgaris</name>
    <dbReference type="NCBI Taxonomy" id="1028688"/>
    <lineage>
        <taxon>Eukaryota</taxon>
        <taxon>Metazoa</taxon>
        <taxon>Spiralia</taxon>
        <taxon>Lophotrochozoa</taxon>
        <taxon>Mollusca</taxon>
        <taxon>Gastropoda</taxon>
        <taxon>Heterobranchia</taxon>
        <taxon>Euthyneura</taxon>
        <taxon>Panpulmonata</taxon>
        <taxon>Eupulmonata</taxon>
        <taxon>Stylommatophora</taxon>
        <taxon>Helicina</taxon>
        <taxon>Arionoidea</taxon>
        <taxon>Arionidae</taxon>
        <taxon>Arion</taxon>
    </lineage>
</organism>
<evidence type="ECO:0000313" key="1">
    <source>
        <dbReference type="EMBL" id="CEK65893.1"/>
    </source>
</evidence>
<feature type="non-terminal residue" evidence="1">
    <location>
        <position position="1"/>
    </location>
</feature>
<proteinExistence type="predicted"/>
<dbReference type="EMBL" id="HACG01019028">
    <property type="protein sequence ID" value="CEK65893.1"/>
    <property type="molecule type" value="Transcribed_RNA"/>
</dbReference>
<accession>A0A0B6ZBP7</accession>
<sequence length="68" mass="7074">DSYMSVSSMSGQANTTVKSMTSSQFSSNVINPLTLPLSLDMAMSSITASSGSPSEIILPTMNMKVPSP</sequence>
<dbReference type="AlphaFoldDB" id="A0A0B6ZBP7"/>
<protein>
    <submittedName>
        <fullName evidence="1">Uncharacterized protein</fullName>
    </submittedName>
</protein>
<name>A0A0B6ZBP7_9EUPU</name>